<organism evidence="1 2">
    <name type="scientific">Aegilops tauschii subsp. strangulata</name>
    <name type="common">Goatgrass</name>
    <dbReference type="NCBI Taxonomy" id="200361"/>
    <lineage>
        <taxon>Eukaryota</taxon>
        <taxon>Viridiplantae</taxon>
        <taxon>Streptophyta</taxon>
        <taxon>Embryophyta</taxon>
        <taxon>Tracheophyta</taxon>
        <taxon>Spermatophyta</taxon>
        <taxon>Magnoliopsida</taxon>
        <taxon>Liliopsida</taxon>
        <taxon>Poales</taxon>
        <taxon>Poaceae</taxon>
        <taxon>BOP clade</taxon>
        <taxon>Pooideae</taxon>
        <taxon>Triticodae</taxon>
        <taxon>Triticeae</taxon>
        <taxon>Triticinae</taxon>
        <taxon>Aegilops</taxon>
    </lineage>
</organism>
<proteinExistence type="predicted"/>
<dbReference type="Gramene" id="AET5Gv20056400.1">
    <property type="protein sequence ID" value="AET5Gv20056400.1"/>
    <property type="gene ID" value="AET5Gv20056400"/>
</dbReference>
<sequence>MCGVLTTDVTIPELMLPSYTETNGRKLSSVFSHSTKVSQQSQDEDCWGVPF</sequence>
<accession>A0A453JI17</accession>
<dbReference type="STRING" id="200361.A0A453JI17"/>
<dbReference type="AlphaFoldDB" id="A0A453JI17"/>
<dbReference type="Gramene" id="AET5Gv20056400.2">
    <property type="protein sequence ID" value="AET5Gv20056400.2"/>
    <property type="gene ID" value="AET5Gv20056400"/>
</dbReference>
<reference evidence="2" key="2">
    <citation type="journal article" date="2017" name="Nat. Plants">
        <title>The Aegilops tauschii genome reveals multiple impacts of transposons.</title>
        <authorList>
            <person name="Zhao G."/>
            <person name="Zou C."/>
            <person name="Li K."/>
            <person name="Wang K."/>
            <person name="Li T."/>
            <person name="Gao L."/>
            <person name="Zhang X."/>
            <person name="Wang H."/>
            <person name="Yang Z."/>
            <person name="Liu X."/>
            <person name="Jiang W."/>
            <person name="Mao L."/>
            <person name="Kong X."/>
            <person name="Jiao Y."/>
            <person name="Jia J."/>
        </authorList>
    </citation>
    <scope>NUCLEOTIDE SEQUENCE [LARGE SCALE GENOMIC DNA]</scope>
    <source>
        <strain evidence="2">cv. AL8/78</strain>
    </source>
</reference>
<reference evidence="2" key="1">
    <citation type="journal article" date="2014" name="Science">
        <title>Ancient hybridizations among the ancestral genomes of bread wheat.</title>
        <authorList>
            <consortium name="International Wheat Genome Sequencing Consortium,"/>
            <person name="Marcussen T."/>
            <person name="Sandve S.R."/>
            <person name="Heier L."/>
            <person name="Spannagl M."/>
            <person name="Pfeifer M."/>
            <person name="Jakobsen K.S."/>
            <person name="Wulff B.B."/>
            <person name="Steuernagel B."/>
            <person name="Mayer K.F."/>
            <person name="Olsen O.A."/>
        </authorList>
    </citation>
    <scope>NUCLEOTIDE SEQUENCE [LARGE SCALE GENOMIC DNA]</scope>
    <source>
        <strain evidence="2">cv. AL8/78</strain>
    </source>
</reference>
<reference evidence="1" key="3">
    <citation type="journal article" date="2017" name="Nature">
        <title>Genome sequence of the progenitor of the wheat D genome Aegilops tauschii.</title>
        <authorList>
            <person name="Luo M.C."/>
            <person name="Gu Y.Q."/>
            <person name="Puiu D."/>
            <person name="Wang H."/>
            <person name="Twardziok S.O."/>
            <person name="Deal K.R."/>
            <person name="Huo N."/>
            <person name="Zhu T."/>
            <person name="Wang L."/>
            <person name="Wang Y."/>
            <person name="McGuire P.E."/>
            <person name="Liu S."/>
            <person name="Long H."/>
            <person name="Ramasamy R.K."/>
            <person name="Rodriguez J.C."/>
            <person name="Van S.L."/>
            <person name="Yuan L."/>
            <person name="Wang Z."/>
            <person name="Xia Z."/>
            <person name="Xiao L."/>
            <person name="Anderson O.D."/>
            <person name="Ouyang S."/>
            <person name="Liang Y."/>
            <person name="Zimin A.V."/>
            <person name="Pertea G."/>
            <person name="Qi P."/>
            <person name="Bennetzen J.L."/>
            <person name="Dai X."/>
            <person name="Dawson M.W."/>
            <person name="Muller H.G."/>
            <person name="Kugler K."/>
            <person name="Rivarola-Duarte L."/>
            <person name="Spannagl M."/>
            <person name="Mayer K.F.X."/>
            <person name="Lu F.H."/>
            <person name="Bevan M.W."/>
            <person name="Leroy P."/>
            <person name="Li P."/>
            <person name="You F.M."/>
            <person name="Sun Q."/>
            <person name="Liu Z."/>
            <person name="Lyons E."/>
            <person name="Wicker T."/>
            <person name="Salzberg S.L."/>
            <person name="Devos K.M."/>
            <person name="Dvorak J."/>
        </authorList>
    </citation>
    <scope>NUCLEOTIDE SEQUENCE [LARGE SCALE GENOMIC DNA]</scope>
    <source>
        <strain evidence="1">cv. AL8/78</strain>
    </source>
</reference>
<evidence type="ECO:0000313" key="2">
    <source>
        <dbReference type="Proteomes" id="UP000015105"/>
    </source>
</evidence>
<reference evidence="1" key="4">
    <citation type="submission" date="2019-03" db="UniProtKB">
        <authorList>
            <consortium name="EnsemblPlants"/>
        </authorList>
    </citation>
    <scope>IDENTIFICATION</scope>
</reference>
<name>A0A453JI17_AEGTS</name>
<reference evidence="1" key="5">
    <citation type="journal article" date="2021" name="G3 (Bethesda)">
        <title>Aegilops tauschii genome assembly Aet v5.0 features greater sequence contiguity and improved annotation.</title>
        <authorList>
            <person name="Wang L."/>
            <person name="Zhu T."/>
            <person name="Rodriguez J.C."/>
            <person name="Deal K.R."/>
            <person name="Dubcovsky J."/>
            <person name="McGuire P.E."/>
            <person name="Lux T."/>
            <person name="Spannagl M."/>
            <person name="Mayer K.F.X."/>
            <person name="Baldrich P."/>
            <person name="Meyers B.C."/>
            <person name="Huo N."/>
            <person name="Gu Y.Q."/>
            <person name="Zhou H."/>
            <person name="Devos K.M."/>
            <person name="Bennetzen J.L."/>
            <person name="Unver T."/>
            <person name="Budak H."/>
            <person name="Gulick P.J."/>
            <person name="Galiba G."/>
            <person name="Kalapos B."/>
            <person name="Nelson D.R."/>
            <person name="Li P."/>
            <person name="You F.M."/>
            <person name="Luo M.C."/>
            <person name="Dvorak J."/>
        </authorList>
    </citation>
    <scope>NUCLEOTIDE SEQUENCE [LARGE SCALE GENOMIC DNA]</scope>
    <source>
        <strain evidence="1">cv. AL8/78</strain>
    </source>
</reference>
<dbReference type="Proteomes" id="UP000015105">
    <property type="component" value="Chromosome 5D"/>
</dbReference>
<evidence type="ECO:0000313" key="1">
    <source>
        <dbReference type="EnsemblPlants" id="AET5Gv20056400.2"/>
    </source>
</evidence>
<dbReference type="EnsemblPlants" id="AET5Gv20056400.1">
    <property type="protein sequence ID" value="AET5Gv20056400.1"/>
    <property type="gene ID" value="AET5Gv20056400"/>
</dbReference>
<keyword evidence="2" id="KW-1185">Reference proteome</keyword>
<dbReference type="EnsemblPlants" id="AET5Gv20056400.2">
    <property type="protein sequence ID" value="AET5Gv20056400.2"/>
    <property type="gene ID" value="AET5Gv20056400"/>
</dbReference>
<protein>
    <submittedName>
        <fullName evidence="1">Uncharacterized protein</fullName>
    </submittedName>
</protein>